<name>A0A7J7IYJ5_BUGNE</name>
<keyword evidence="5" id="KW-1185">Reference proteome</keyword>
<keyword evidence="2" id="KW-0663">Pyridoxal phosphate</keyword>
<dbReference type="GO" id="GO:0030170">
    <property type="term" value="F:pyridoxal phosphate binding"/>
    <property type="evidence" value="ECO:0007669"/>
    <property type="project" value="InterPro"/>
</dbReference>
<dbReference type="InterPro" id="IPR036052">
    <property type="entry name" value="TrpB-like_PALP_sf"/>
</dbReference>
<dbReference type="SUPFAM" id="SSF53686">
    <property type="entry name" value="Tryptophan synthase beta subunit-like PLP-dependent enzymes"/>
    <property type="match status" value="1"/>
</dbReference>
<dbReference type="InterPro" id="IPR027417">
    <property type="entry name" value="P-loop_NTPase"/>
</dbReference>
<dbReference type="HAMAP" id="MF_00109">
    <property type="entry name" value="Shikimate_kinase"/>
    <property type="match status" value="1"/>
</dbReference>
<dbReference type="Proteomes" id="UP000593567">
    <property type="component" value="Unassembled WGS sequence"/>
</dbReference>
<protein>
    <submittedName>
        <fullName evidence="4">THNSL1</fullName>
    </submittedName>
</protein>
<comment type="cofactor">
    <cofactor evidence="1">
        <name>pyridoxal 5'-phosphate</name>
        <dbReference type="ChEBI" id="CHEBI:597326"/>
    </cofactor>
</comment>
<accession>A0A7J7IYJ5</accession>
<dbReference type="AlphaFoldDB" id="A0A7J7IYJ5"/>
<sequence length="678" mass="76631">MAPCTGFSIARFFPAITRKLYKHQHRQFYQRCRIASMHMSENLDSTLEKIKSSNNIFLMGCPGAGKSSVVKPLAQRLGMEMADIDDDVLEPYWNMPVSKKLAEVGDKTFLELEAQVFLEFKPVTTVVALTGSQPMNNDAMAHAKRLGVIIYLDVYENDILNRLSAMKVNRIVGFNEDANMEDILHYRRQFYEKHYDIRVICEPNDTVSSIAEKVYKAYTNFQAKSGYISTRDKSFSKISNFLNIAIQGLAPDGGLFVAKYAHPYMNHSQWQRLVDLPYNECALRILEQWVSTDDLHQTKLRSFVDETYAGDEFASKDVSPVIELERNQYLLELFHGPTGSFKDMALQLTAKIFNYASKMERNALKSLVLVATSGDTGGAVMNAFSRHSDNTDVIVLFPEDGISSIQKAQLTSFDHPNCKALGIKGDFDFCQSAIKSIFENKELESLYADKFGYRLSSANSINFARLLPQIVYHAFSYLLMVKHRHIPMGQLIDVCVPTGNFGNILGAYYAKYNISNRVLHKTASPAIDILKSSNLERYIFEAGKKRISTANLFNELEKHKKFEIDCKSELFQTIQQDFLTGWCSSDESLHTIKDVFRRTGYLMDPHTGVAKNVADQLSLGSEVPVVIAATAHFSKFSEAILDTFDIQKSSATSKPHDLMAKALTLSDFPKNIIVWHKM</sequence>
<dbReference type="Gene3D" id="3.40.50.300">
    <property type="entry name" value="P-loop containing nucleotide triphosphate hydrolases"/>
    <property type="match status" value="1"/>
</dbReference>
<dbReference type="Gene3D" id="3.90.1380.10">
    <property type="entry name" value="Threonine synthase, N-terminal domain"/>
    <property type="match status" value="1"/>
</dbReference>
<comment type="caution">
    <text evidence="4">The sequence shown here is derived from an EMBL/GenBank/DDBJ whole genome shotgun (WGS) entry which is preliminary data.</text>
</comment>
<dbReference type="SUPFAM" id="SSF52540">
    <property type="entry name" value="P-loop containing nucleoside triphosphate hydrolases"/>
    <property type="match status" value="1"/>
</dbReference>
<dbReference type="GO" id="GO:0005737">
    <property type="term" value="C:cytoplasm"/>
    <property type="evidence" value="ECO:0007669"/>
    <property type="project" value="TreeGrafter"/>
</dbReference>
<dbReference type="PRINTS" id="PR01100">
    <property type="entry name" value="SHIKIMTKNASE"/>
</dbReference>
<dbReference type="OrthoDB" id="5203861at2759"/>
<evidence type="ECO:0000256" key="1">
    <source>
        <dbReference type="ARBA" id="ARBA00001933"/>
    </source>
</evidence>
<evidence type="ECO:0000313" key="5">
    <source>
        <dbReference type="Proteomes" id="UP000593567"/>
    </source>
</evidence>
<dbReference type="PANTHER" id="PTHR43515">
    <property type="entry name" value="THREONINE SYNTHASE-LIKE 1"/>
    <property type="match status" value="1"/>
</dbReference>
<dbReference type="PROSITE" id="PS00165">
    <property type="entry name" value="DEHYDRATASE_SER_THR"/>
    <property type="match status" value="1"/>
</dbReference>
<dbReference type="EMBL" id="VXIV02003263">
    <property type="protein sequence ID" value="KAF6018979.1"/>
    <property type="molecule type" value="Genomic_DNA"/>
</dbReference>
<evidence type="ECO:0000313" key="4">
    <source>
        <dbReference type="EMBL" id="KAF6018979.1"/>
    </source>
</evidence>
<dbReference type="GO" id="GO:0006520">
    <property type="term" value="P:amino acid metabolic process"/>
    <property type="evidence" value="ECO:0007669"/>
    <property type="project" value="InterPro"/>
</dbReference>
<organism evidence="4 5">
    <name type="scientific">Bugula neritina</name>
    <name type="common">Brown bryozoan</name>
    <name type="synonym">Sertularia neritina</name>
    <dbReference type="NCBI Taxonomy" id="10212"/>
    <lineage>
        <taxon>Eukaryota</taxon>
        <taxon>Metazoa</taxon>
        <taxon>Spiralia</taxon>
        <taxon>Lophotrochozoa</taxon>
        <taxon>Bryozoa</taxon>
        <taxon>Gymnolaemata</taxon>
        <taxon>Cheilostomatida</taxon>
        <taxon>Flustrina</taxon>
        <taxon>Buguloidea</taxon>
        <taxon>Bugulidae</taxon>
        <taxon>Bugula</taxon>
    </lineage>
</organism>
<dbReference type="PANTHER" id="PTHR43515:SF1">
    <property type="entry name" value="THREONINE SYNTHASE-LIKE 1"/>
    <property type="match status" value="1"/>
</dbReference>
<evidence type="ECO:0000259" key="3">
    <source>
        <dbReference type="Pfam" id="PF14821"/>
    </source>
</evidence>
<dbReference type="Pfam" id="PF01202">
    <property type="entry name" value="SKI"/>
    <property type="match status" value="1"/>
</dbReference>
<dbReference type="InterPro" id="IPR000623">
    <property type="entry name" value="Shikimate_kinase/TSH1"/>
</dbReference>
<dbReference type="InterPro" id="IPR029144">
    <property type="entry name" value="Thr_synth_N"/>
</dbReference>
<dbReference type="InterPro" id="IPR000634">
    <property type="entry name" value="Ser/Thr_deHydtase_PyrdxlP-BS"/>
</dbReference>
<dbReference type="Gene3D" id="3.40.50.1100">
    <property type="match status" value="2"/>
</dbReference>
<evidence type="ECO:0000256" key="2">
    <source>
        <dbReference type="ARBA" id="ARBA00022898"/>
    </source>
</evidence>
<dbReference type="InterPro" id="IPR037158">
    <property type="entry name" value="Thr_synth_N_sf"/>
</dbReference>
<dbReference type="InterPro" id="IPR031322">
    <property type="entry name" value="Shikimate/glucono_kinase"/>
</dbReference>
<feature type="domain" description="Threonine synthase N-terminal" evidence="3">
    <location>
        <begin position="227"/>
        <end position="308"/>
    </location>
</feature>
<gene>
    <name evidence="4" type="ORF">EB796_022714</name>
</gene>
<dbReference type="Pfam" id="PF14821">
    <property type="entry name" value="Thr_synth_N"/>
    <property type="match status" value="1"/>
</dbReference>
<proteinExistence type="inferred from homology"/>
<reference evidence="4" key="1">
    <citation type="submission" date="2020-06" db="EMBL/GenBank/DDBJ databases">
        <title>Draft genome of Bugula neritina, a colonial animal packing powerful symbionts and potential medicines.</title>
        <authorList>
            <person name="Rayko M."/>
        </authorList>
    </citation>
    <scope>NUCLEOTIDE SEQUENCE [LARGE SCALE GENOMIC DNA]</scope>
    <source>
        <strain evidence="4">Kwan_BN1</strain>
    </source>
</reference>